<dbReference type="EMBL" id="JACGWJ010000019">
    <property type="protein sequence ID" value="KAL0344865.1"/>
    <property type="molecule type" value="Genomic_DNA"/>
</dbReference>
<dbReference type="PANTHER" id="PTHR33564:SF8">
    <property type="entry name" value="TRANSMEMBRANE PROTEIN"/>
    <property type="match status" value="1"/>
</dbReference>
<evidence type="ECO:0000256" key="1">
    <source>
        <dbReference type="SAM" id="MobiDB-lite"/>
    </source>
</evidence>
<gene>
    <name evidence="2" type="ORF">Sradi_4317800</name>
</gene>
<evidence type="ECO:0000313" key="2">
    <source>
        <dbReference type="EMBL" id="KAL0344865.1"/>
    </source>
</evidence>
<comment type="caution">
    <text evidence="2">The sequence shown here is derived from an EMBL/GenBank/DDBJ whole genome shotgun (WGS) entry which is preliminary data.</text>
</comment>
<dbReference type="PANTHER" id="PTHR33564">
    <property type="entry name" value="TRANSMEMBRANE PROTEIN"/>
    <property type="match status" value="1"/>
</dbReference>
<proteinExistence type="predicted"/>
<sequence length="123" mass="13588">MAVFAASGSVVLLAMQVHKRLLSNFMKQMEFEFKNSTVGAKDEPKKKVRFADEETVADQRSCGKKSMSRPAAAAAAAARSNNDQSLEGMPQNWQVMYKGILQCRNLRGITIDLLHVLLLLSVC</sequence>
<feature type="region of interest" description="Disordered" evidence="1">
    <location>
        <begin position="59"/>
        <end position="85"/>
    </location>
</feature>
<reference evidence="2" key="1">
    <citation type="submission" date="2020-06" db="EMBL/GenBank/DDBJ databases">
        <authorList>
            <person name="Li T."/>
            <person name="Hu X."/>
            <person name="Zhang T."/>
            <person name="Song X."/>
            <person name="Zhang H."/>
            <person name="Dai N."/>
            <person name="Sheng W."/>
            <person name="Hou X."/>
            <person name="Wei L."/>
        </authorList>
    </citation>
    <scope>NUCLEOTIDE SEQUENCE</scope>
    <source>
        <strain evidence="2">G02</strain>
        <tissue evidence="2">Leaf</tissue>
    </source>
</reference>
<accession>A0AAW2NM07</accession>
<protein>
    <submittedName>
        <fullName evidence="2">Uncharacterized protein</fullName>
    </submittedName>
</protein>
<dbReference type="AlphaFoldDB" id="A0AAW2NM07"/>
<organism evidence="2">
    <name type="scientific">Sesamum radiatum</name>
    <name type="common">Black benniseed</name>
    <dbReference type="NCBI Taxonomy" id="300843"/>
    <lineage>
        <taxon>Eukaryota</taxon>
        <taxon>Viridiplantae</taxon>
        <taxon>Streptophyta</taxon>
        <taxon>Embryophyta</taxon>
        <taxon>Tracheophyta</taxon>
        <taxon>Spermatophyta</taxon>
        <taxon>Magnoliopsida</taxon>
        <taxon>eudicotyledons</taxon>
        <taxon>Gunneridae</taxon>
        <taxon>Pentapetalae</taxon>
        <taxon>asterids</taxon>
        <taxon>lamiids</taxon>
        <taxon>Lamiales</taxon>
        <taxon>Pedaliaceae</taxon>
        <taxon>Sesamum</taxon>
    </lineage>
</organism>
<name>A0AAW2NM07_SESRA</name>
<reference evidence="2" key="2">
    <citation type="journal article" date="2024" name="Plant">
        <title>Genomic evolution and insights into agronomic trait innovations of Sesamum species.</title>
        <authorList>
            <person name="Miao H."/>
            <person name="Wang L."/>
            <person name="Qu L."/>
            <person name="Liu H."/>
            <person name="Sun Y."/>
            <person name="Le M."/>
            <person name="Wang Q."/>
            <person name="Wei S."/>
            <person name="Zheng Y."/>
            <person name="Lin W."/>
            <person name="Duan Y."/>
            <person name="Cao H."/>
            <person name="Xiong S."/>
            <person name="Wang X."/>
            <person name="Wei L."/>
            <person name="Li C."/>
            <person name="Ma Q."/>
            <person name="Ju M."/>
            <person name="Zhao R."/>
            <person name="Li G."/>
            <person name="Mu C."/>
            <person name="Tian Q."/>
            <person name="Mei H."/>
            <person name="Zhang T."/>
            <person name="Gao T."/>
            <person name="Zhang H."/>
        </authorList>
    </citation>
    <scope>NUCLEOTIDE SEQUENCE</scope>
    <source>
        <tissue evidence="2">Leaf</tissue>
    </source>
</reference>